<name>C1MV86_MICPC</name>
<gene>
    <name evidence="1" type="ORF">MICPUCDRAFT_59094</name>
</gene>
<accession>C1MV86</accession>
<dbReference type="Proteomes" id="UP000001876">
    <property type="component" value="Unassembled WGS sequence"/>
</dbReference>
<dbReference type="AlphaFoldDB" id="C1MV86"/>
<evidence type="ECO:0000313" key="2">
    <source>
        <dbReference type="Proteomes" id="UP000001876"/>
    </source>
</evidence>
<dbReference type="GeneID" id="9685066"/>
<dbReference type="KEGG" id="mpp:MICPUCDRAFT_59094"/>
<sequence>MSRNDGTANDGDGERPRYLSFKFTSGERSSALLERAAAWAFGCRAPPMIAPRPRLPGDAPIPRGVDLGALVAARSNARVEACGGHTEGGRDGRE</sequence>
<keyword evidence="2" id="KW-1185">Reference proteome</keyword>
<dbReference type="RefSeq" id="XP_003059329.1">
    <property type="nucleotide sequence ID" value="XM_003059283.1"/>
</dbReference>
<organism evidence="2">
    <name type="scientific">Micromonas pusilla (strain CCMP1545)</name>
    <name type="common">Picoplanktonic green alga</name>
    <dbReference type="NCBI Taxonomy" id="564608"/>
    <lineage>
        <taxon>Eukaryota</taxon>
        <taxon>Viridiplantae</taxon>
        <taxon>Chlorophyta</taxon>
        <taxon>Mamiellophyceae</taxon>
        <taxon>Mamiellales</taxon>
        <taxon>Mamiellaceae</taxon>
        <taxon>Micromonas</taxon>
    </lineage>
</organism>
<protein>
    <submittedName>
        <fullName evidence="1">Predicted protein</fullName>
    </submittedName>
</protein>
<dbReference type="EMBL" id="GG663740">
    <property type="protein sequence ID" value="EEH56461.1"/>
    <property type="molecule type" value="Genomic_DNA"/>
</dbReference>
<evidence type="ECO:0000313" key="1">
    <source>
        <dbReference type="EMBL" id="EEH56461.1"/>
    </source>
</evidence>
<reference evidence="1 2" key="1">
    <citation type="journal article" date="2009" name="Science">
        <title>Green evolution and dynamic adaptations revealed by genomes of the marine picoeukaryotes Micromonas.</title>
        <authorList>
            <person name="Worden A.Z."/>
            <person name="Lee J.H."/>
            <person name="Mock T."/>
            <person name="Rouze P."/>
            <person name="Simmons M.P."/>
            <person name="Aerts A.L."/>
            <person name="Allen A.E."/>
            <person name="Cuvelier M.L."/>
            <person name="Derelle E."/>
            <person name="Everett M.V."/>
            <person name="Foulon E."/>
            <person name="Grimwood J."/>
            <person name="Gundlach H."/>
            <person name="Henrissat B."/>
            <person name="Napoli C."/>
            <person name="McDonald S.M."/>
            <person name="Parker M.S."/>
            <person name="Rombauts S."/>
            <person name="Salamov A."/>
            <person name="Von Dassow P."/>
            <person name="Badger J.H."/>
            <person name="Coutinho P.M."/>
            <person name="Demir E."/>
            <person name="Dubchak I."/>
            <person name="Gentemann C."/>
            <person name="Eikrem W."/>
            <person name="Gready J.E."/>
            <person name="John U."/>
            <person name="Lanier W."/>
            <person name="Lindquist E.A."/>
            <person name="Lucas S."/>
            <person name="Mayer K.F."/>
            <person name="Moreau H."/>
            <person name="Not F."/>
            <person name="Otillar R."/>
            <person name="Panaud O."/>
            <person name="Pangilinan J."/>
            <person name="Paulsen I."/>
            <person name="Piegu B."/>
            <person name="Poliakov A."/>
            <person name="Robbens S."/>
            <person name="Schmutz J."/>
            <person name="Toulza E."/>
            <person name="Wyss T."/>
            <person name="Zelensky A."/>
            <person name="Zhou K."/>
            <person name="Armbrust E.V."/>
            <person name="Bhattacharya D."/>
            <person name="Goodenough U.W."/>
            <person name="Van de Peer Y."/>
            <person name="Grigoriev I.V."/>
        </authorList>
    </citation>
    <scope>NUCLEOTIDE SEQUENCE [LARGE SCALE GENOMIC DNA]</scope>
    <source>
        <strain evidence="1 2">CCMP1545</strain>
    </source>
</reference>
<proteinExistence type="predicted"/>